<reference evidence="1" key="1">
    <citation type="submission" date="2015-08" db="EMBL/GenBank/DDBJ databases">
        <title>Complete DNA Sequence of Pseudomonas syringae pv. actinidiae, the Causal Agent of Kiwifruit Canker Disease.</title>
        <authorList>
            <person name="Rikkerink E.H.A."/>
            <person name="Fineran P.C."/>
        </authorList>
    </citation>
    <scope>NUCLEOTIDE SEQUENCE</scope>
    <source>
        <strain evidence="1">DSM 13666</strain>
    </source>
</reference>
<accession>A0A0M0KJD5</accession>
<evidence type="ECO:0008006" key="2">
    <source>
        <dbReference type="Google" id="ProtNLM"/>
    </source>
</evidence>
<comment type="caution">
    <text evidence="1">The sequence shown here is derived from an EMBL/GenBank/DDBJ whole genome shotgun (WGS) entry which is preliminary data.</text>
</comment>
<gene>
    <name evidence="1" type="ORF">AMD02_08440</name>
</gene>
<accession>A0A4Y7X1H1</accession>
<dbReference type="EMBL" id="LILD01000001">
    <property type="protein sequence ID" value="KOO38894.1"/>
    <property type="molecule type" value="Genomic_DNA"/>
</dbReference>
<evidence type="ECO:0000313" key="1">
    <source>
        <dbReference type="EMBL" id="KOO38894.1"/>
    </source>
</evidence>
<proteinExistence type="predicted"/>
<sequence>MAFGINRRQLLEWKKKASRGEIAFLTHYWLDSRFPECHTVTKVACRDLKKLTCWGQQYGLKQEWIHHRVDFPHFDLLGKRQVDILLQEGLEDHLTKFSLKPKDSD</sequence>
<organism evidence="1">
    <name type="scientific">Halalkalibacterium halodurans</name>
    <name type="common">Bacillus halodurans</name>
    <dbReference type="NCBI Taxonomy" id="86665"/>
    <lineage>
        <taxon>Bacteria</taxon>
        <taxon>Bacillati</taxon>
        <taxon>Bacillota</taxon>
        <taxon>Bacilli</taxon>
        <taxon>Bacillales</taxon>
        <taxon>Bacillaceae</taxon>
        <taxon>Halalkalibacterium (ex Joshi et al. 2022)</taxon>
    </lineage>
</organism>
<dbReference type="GeneID" id="87597826"/>
<dbReference type="AlphaFoldDB" id="A0A0M0KJD5"/>
<dbReference type="RefSeq" id="WP_010898442.1">
    <property type="nucleotide sequence ID" value="NZ_CP040441.1"/>
</dbReference>
<dbReference type="PATRIC" id="fig|136160.3.peg.2025"/>
<dbReference type="OMA" id="PYPHFDL"/>
<name>A0A0M0KJD5_ALKHA</name>
<protein>
    <recommendedName>
        <fullName evidence="2">YneQ</fullName>
    </recommendedName>
</protein>